<evidence type="ECO:0000256" key="9">
    <source>
        <dbReference type="PROSITE-ProRule" id="PRU00332"/>
    </source>
</evidence>
<keyword evidence="3" id="KW-0507">mRNA processing</keyword>
<dbReference type="Gene3D" id="1.10.10.10">
    <property type="entry name" value="Winged helix-like DNA-binding domain superfamily/Winged helix DNA-binding domain"/>
    <property type="match status" value="1"/>
</dbReference>
<dbReference type="InterPro" id="IPR006630">
    <property type="entry name" value="La_HTH"/>
</dbReference>
<evidence type="ECO:0000259" key="11">
    <source>
        <dbReference type="PROSITE" id="PS50102"/>
    </source>
</evidence>
<dbReference type="GO" id="GO:0000398">
    <property type="term" value="P:mRNA splicing, via spliceosome"/>
    <property type="evidence" value="ECO:0007669"/>
    <property type="project" value="TreeGrafter"/>
</dbReference>
<feature type="domain" description="XRRM" evidence="13">
    <location>
        <begin position="800"/>
        <end position="916"/>
    </location>
</feature>
<dbReference type="InterPro" id="IPR035979">
    <property type="entry name" value="RBD_domain_sf"/>
</dbReference>
<gene>
    <name evidence="14" type="ORF">CUNI_LOCUS81</name>
</gene>
<protein>
    <recommendedName>
        <fullName evidence="2">La-related protein 7</fullName>
    </recommendedName>
    <alternativeName>
        <fullName evidence="8">La ribonucleoprotein domain family member 7</fullName>
    </alternativeName>
</protein>
<dbReference type="CDD" id="cd07323">
    <property type="entry name" value="LAM"/>
    <property type="match status" value="1"/>
</dbReference>
<dbReference type="InterPro" id="IPR014886">
    <property type="entry name" value="La_xRRM"/>
</dbReference>
<feature type="compositionally biased region" description="Basic and acidic residues" evidence="10">
    <location>
        <begin position="962"/>
        <end position="971"/>
    </location>
</feature>
<feature type="compositionally biased region" description="Basic residues" evidence="10">
    <location>
        <begin position="481"/>
        <end position="492"/>
    </location>
</feature>
<dbReference type="OrthoDB" id="439993at2759"/>
<dbReference type="Pfam" id="PF08777">
    <property type="entry name" value="RRM_3"/>
    <property type="match status" value="1"/>
</dbReference>
<keyword evidence="7" id="KW-0508">mRNA splicing</keyword>
<evidence type="ECO:0000256" key="1">
    <source>
        <dbReference type="ARBA" id="ARBA00004642"/>
    </source>
</evidence>
<dbReference type="PROSITE" id="PS51939">
    <property type="entry name" value="XRRM"/>
    <property type="match status" value="1"/>
</dbReference>
<dbReference type="PANTHER" id="PTHR15481">
    <property type="entry name" value="RIBONUCLEIC ACID BINDING PROTEIN S1"/>
    <property type="match status" value="1"/>
</dbReference>
<dbReference type="Proteomes" id="UP000678393">
    <property type="component" value="Unassembled WGS sequence"/>
</dbReference>
<comment type="subcellular location">
    <subcellularLocation>
        <location evidence="1">Nucleus</location>
        <location evidence="1">Nucleoplasm</location>
    </subcellularLocation>
</comment>
<evidence type="ECO:0000259" key="12">
    <source>
        <dbReference type="PROSITE" id="PS50961"/>
    </source>
</evidence>
<dbReference type="PROSITE" id="PS50102">
    <property type="entry name" value="RRM"/>
    <property type="match status" value="1"/>
</dbReference>
<evidence type="ECO:0000313" key="15">
    <source>
        <dbReference type="Proteomes" id="UP000678393"/>
    </source>
</evidence>
<comment type="caution">
    <text evidence="14">The sequence shown here is derived from an EMBL/GenBank/DDBJ whole genome shotgun (WGS) entry which is preliminary data.</text>
</comment>
<dbReference type="AlphaFoldDB" id="A0A8S3YBE2"/>
<dbReference type="InterPro" id="IPR036390">
    <property type="entry name" value="WH_DNA-bd_sf"/>
</dbReference>
<feature type="compositionally biased region" description="Acidic residues" evidence="10">
    <location>
        <begin position="16"/>
        <end position="26"/>
    </location>
</feature>
<feature type="compositionally biased region" description="Basic and acidic residues" evidence="10">
    <location>
        <begin position="936"/>
        <end position="946"/>
    </location>
</feature>
<evidence type="ECO:0000256" key="3">
    <source>
        <dbReference type="ARBA" id="ARBA00022664"/>
    </source>
</evidence>
<keyword evidence="5" id="KW-0744">Spermatogenesis</keyword>
<feature type="compositionally biased region" description="Basic residues" evidence="10">
    <location>
        <begin position="390"/>
        <end position="402"/>
    </location>
</feature>
<dbReference type="Pfam" id="PF05383">
    <property type="entry name" value="La"/>
    <property type="match status" value="1"/>
</dbReference>
<dbReference type="GO" id="GO:0007283">
    <property type="term" value="P:spermatogenesis"/>
    <property type="evidence" value="ECO:0007669"/>
    <property type="project" value="UniProtKB-KW"/>
</dbReference>
<proteinExistence type="predicted"/>
<dbReference type="GO" id="GO:0030154">
    <property type="term" value="P:cell differentiation"/>
    <property type="evidence" value="ECO:0007669"/>
    <property type="project" value="UniProtKB-KW"/>
</dbReference>
<evidence type="ECO:0000313" key="14">
    <source>
        <dbReference type="EMBL" id="CAG5114523.1"/>
    </source>
</evidence>
<feature type="compositionally biased region" description="Polar residues" evidence="10">
    <location>
        <begin position="438"/>
        <end position="450"/>
    </location>
</feature>
<dbReference type="SMART" id="SM00360">
    <property type="entry name" value="RRM"/>
    <property type="match status" value="1"/>
</dbReference>
<keyword evidence="15" id="KW-1185">Reference proteome</keyword>
<dbReference type="SUPFAM" id="SSF54928">
    <property type="entry name" value="RNA-binding domain, RBD"/>
    <property type="match status" value="1"/>
</dbReference>
<dbReference type="CDD" id="cd12290">
    <property type="entry name" value="RRM1_LARP7"/>
    <property type="match status" value="1"/>
</dbReference>
<feature type="compositionally biased region" description="Basic and acidic residues" evidence="10">
    <location>
        <begin position="455"/>
        <end position="480"/>
    </location>
</feature>
<dbReference type="GO" id="GO:1990904">
    <property type="term" value="C:ribonucleoprotein complex"/>
    <property type="evidence" value="ECO:0007669"/>
    <property type="project" value="UniProtKB-UniRule"/>
</dbReference>
<dbReference type="PANTHER" id="PTHR15481:SF0">
    <property type="entry name" value="LD23870P-RELATED"/>
    <property type="match status" value="1"/>
</dbReference>
<dbReference type="PRINTS" id="PR00302">
    <property type="entry name" value="LUPUSLA"/>
</dbReference>
<feature type="region of interest" description="Disordered" evidence="10">
    <location>
        <begin position="922"/>
        <end position="971"/>
    </location>
</feature>
<evidence type="ECO:0000256" key="7">
    <source>
        <dbReference type="ARBA" id="ARBA00023187"/>
    </source>
</evidence>
<dbReference type="InterPro" id="IPR036388">
    <property type="entry name" value="WH-like_DNA-bd_sf"/>
</dbReference>
<dbReference type="InterPro" id="IPR034887">
    <property type="entry name" value="LARP7_RRM1"/>
</dbReference>
<dbReference type="GO" id="GO:0003723">
    <property type="term" value="F:RNA binding"/>
    <property type="evidence" value="ECO:0007669"/>
    <property type="project" value="UniProtKB-UniRule"/>
</dbReference>
<evidence type="ECO:0000256" key="4">
    <source>
        <dbReference type="ARBA" id="ARBA00022782"/>
    </source>
</evidence>
<dbReference type="Gene3D" id="3.30.70.330">
    <property type="match status" value="2"/>
</dbReference>
<feature type="compositionally biased region" description="Low complexity" evidence="10">
    <location>
        <begin position="585"/>
        <end position="622"/>
    </location>
</feature>
<dbReference type="GO" id="GO:0005737">
    <property type="term" value="C:cytoplasm"/>
    <property type="evidence" value="ECO:0007669"/>
    <property type="project" value="TreeGrafter"/>
</dbReference>
<dbReference type="Pfam" id="PF00076">
    <property type="entry name" value="RRM_1"/>
    <property type="match status" value="1"/>
</dbReference>
<feature type="domain" description="HTH La-type RNA-binding" evidence="12">
    <location>
        <begin position="126"/>
        <end position="221"/>
    </location>
</feature>
<feature type="compositionally biased region" description="Basic and acidic residues" evidence="10">
    <location>
        <begin position="493"/>
        <end position="535"/>
    </location>
</feature>
<evidence type="ECO:0000256" key="10">
    <source>
        <dbReference type="SAM" id="MobiDB-lite"/>
    </source>
</evidence>
<dbReference type="InterPro" id="IPR002344">
    <property type="entry name" value="Lupus_La"/>
</dbReference>
<sequence length="971" mass="109211">MAEEEKLHMENQAITGEEEVVLEQEQAEPLKLSSKKHKRKTSPSVEDDIATKMARKDPHTKTQDETSETDRSTRQTDSSKSSLSHSVTTLKRSSSDLDKSLESPCKRLKTEADRLRPAEGKKKNPRRRTKHLIQAVIDQMEFYFGDSNLSKDRYLRQVIDSSPDGYVDLAVFGNFNKLQSLHKDGVSLKVLATAISKSKLLELSSNGCQVRRITPIKEIDQEETDSKTVYVEHLPAHATHMWIRSIFSQCGKVVYISLPVYRTTRMIKGFAFVEFETPEEAAKACQLLNNPLPVKPDDKPGKFPKGNKTLNRLQKLAPVKMEQDSNEENISDDQRTDAIHSKAATSNKKKKNTTKKKKPTDLTLNESNLKVTRTDLEPTEEDKKNEHREGKKKKKKKKKKHSQLVDGVVSTDSKLTQDPTQGATADTDVSGREGESTAGGSTRDVQTAAVNESLMESREGDDSYEVDKSADVKGAEEAGSKKKKKKKRKGDKKLKDKNKDMAEDNSLHAKAMDTLEKCDKDVSVNHSDYTDAKLSRKERKRLRQEDIRRKKLEREKSDTDHTTAVATHSEVHDLNAACSSGDLPAGEVEAGTGEVEAGTGEVEAGTGEVEAGTGEVEAGTGEVEAATGEVEAATGEVEAAAMDVETSGRDVKAAAREQDGMLTSSVLDNNKGNRRRRNDGTELTSILKSKKGQERKKVEFDPVTVTTEFIRAREVRKRKKQKKEKLHLRVMAKKEWLTLKADYIAQQKSHMAALKESLRELRMQENQGQPPGNKRVDLEDVFGTKRLKPSQDLKMAHVESLKFTPNVIVQWKCSHEMPRDKIRTMFKELSGDSIAYIDAKEEAKFGYIRFKDEASAEEFAKLSRRSTSFMARILPADQQEEYWKKANEDRVKKLGRKKHEKGADKIARKVFERNKATFFQKPSHVVFNDDDDDDNAKDNKEEDREISNNSQSKPEEPVVSEEGQKPTHTDS</sequence>
<feature type="compositionally biased region" description="Polar residues" evidence="10">
    <location>
        <begin position="410"/>
        <end position="424"/>
    </location>
</feature>
<accession>A0A8S3YBE2</accession>
<evidence type="ECO:0000259" key="13">
    <source>
        <dbReference type="PROSITE" id="PS51939"/>
    </source>
</evidence>
<feature type="compositionally biased region" description="Basic and acidic residues" evidence="10">
    <location>
        <begin position="543"/>
        <end position="561"/>
    </location>
</feature>
<evidence type="ECO:0000256" key="2">
    <source>
        <dbReference type="ARBA" id="ARBA00015867"/>
    </source>
</evidence>
<dbReference type="InterPro" id="IPR000504">
    <property type="entry name" value="RRM_dom"/>
</dbReference>
<feature type="compositionally biased region" description="Polar residues" evidence="10">
    <location>
        <begin position="362"/>
        <end position="371"/>
    </location>
</feature>
<dbReference type="PROSITE" id="PS50961">
    <property type="entry name" value="HTH_LA"/>
    <property type="match status" value="1"/>
</dbReference>
<dbReference type="InterPro" id="IPR012677">
    <property type="entry name" value="Nucleotide-bd_a/b_plait_sf"/>
</dbReference>
<feature type="compositionally biased region" description="Basic and acidic residues" evidence="10">
    <location>
        <begin position="54"/>
        <end position="74"/>
    </location>
</feature>
<evidence type="ECO:0000256" key="6">
    <source>
        <dbReference type="ARBA" id="ARBA00022884"/>
    </source>
</evidence>
<feature type="region of interest" description="Disordered" evidence="10">
    <location>
        <begin position="290"/>
        <end position="622"/>
    </location>
</feature>
<name>A0A8S3YBE2_9EUPU</name>
<keyword evidence="4" id="KW-0221">Differentiation</keyword>
<evidence type="ECO:0000256" key="5">
    <source>
        <dbReference type="ARBA" id="ARBA00022871"/>
    </source>
</evidence>
<keyword evidence="6 9" id="KW-0694">RNA-binding</keyword>
<feature type="compositionally biased region" description="Basic residues" evidence="10">
    <location>
        <begin position="347"/>
        <end position="358"/>
    </location>
</feature>
<dbReference type="GO" id="GO:0005654">
    <property type="term" value="C:nucleoplasm"/>
    <property type="evidence" value="ECO:0007669"/>
    <property type="project" value="UniProtKB-SubCell"/>
</dbReference>
<dbReference type="SMART" id="SM00715">
    <property type="entry name" value="LA"/>
    <property type="match status" value="1"/>
</dbReference>
<evidence type="ECO:0000256" key="8">
    <source>
        <dbReference type="ARBA" id="ARBA00029640"/>
    </source>
</evidence>
<dbReference type="EMBL" id="CAJHNH020000002">
    <property type="protein sequence ID" value="CAG5114523.1"/>
    <property type="molecule type" value="Genomic_DNA"/>
</dbReference>
<feature type="compositionally biased region" description="Basic and acidic residues" evidence="10">
    <location>
        <begin position="372"/>
        <end position="389"/>
    </location>
</feature>
<reference evidence="14" key="1">
    <citation type="submission" date="2021-04" db="EMBL/GenBank/DDBJ databases">
        <authorList>
            <consortium name="Molecular Ecology Group"/>
        </authorList>
    </citation>
    <scope>NUCLEOTIDE SEQUENCE</scope>
</reference>
<dbReference type="GO" id="GO:0061574">
    <property type="term" value="C:ASAP complex"/>
    <property type="evidence" value="ECO:0007669"/>
    <property type="project" value="TreeGrafter"/>
</dbReference>
<dbReference type="SUPFAM" id="SSF46785">
    <property type="entry name" value="Winged helix' DNA-binding domain"/>
    <property type="match status" value="1"/>
</dbReference>
<feature type="compositionally biased region" description="Low complexity" evidence="10">
    <location>
        <begin position="78"/>
        <end position="92"/>
    </location>
</feature>
<feature type="compositionally biased region" description="Basic and acidic residues" evidence="10">
    <location>
        <begin position="93"/>
        <end position="122"/>
    </location>
</feature>
<feature type="domain" description="RRM" evidence="11">
    <location>
        <begin position="227"/>
        <end position="290"/>
    </location>
</feature>
<organism evidence="14 15">
    <name type="scientific">Candidula unifasciata</name>
    <dbReference type="NCBI Taxonomy" id="100452"/>
    <lineage>
        <taxon>Eukaryota</taxon>
        <taxon>Metazoa</taxon>
        <taxon>Spiralia</taxon>
        <taxon>Lophotrochozoa</taxon>
        <taxon>Mollusca</taxon>
        <taxon>Gastropoda</taxon>
        <taxon>Heterobranchia</taxon>
        <taxon>Euthyneura</taxon>
        <taxon>Panpulmonata</taxon>
        <taxon>Eupulmonata</taxon>
        <taxon>Stylommatophora</taxon>
        <taxon>Helicina</taxon>
        <taxon>Helicoidea</taxon>
        <taxon>Geomitridae</taxon>
        <taxon>Candidula</taxon>
    </lineage>
</organism>
<feature type="region of interest" description="Disordered" evidence="10">
    <location>
        <begin position="1"/>
        <end position="129"/>
    </location>
</feature>